<organism evidence="2 3">
    <name type="scientific">Ureibacillus acetophenoni</name>
    <dbReference type="NCBI Taxonomy" id="614649"/>
    <lineage>
        <taxon>Bacteria</taxon>
        <taxon>Bacillati</taxon>
        <taxon>Bacillota</taxon>
        <taxon>Bacilli</taxon>
        <taxon>Bacillales</taxon>
        <taxon>Caryophanaceae</taxon>
        <taxon>Ureibacillus</taxon>
    </lineage>
</organism>
<dbReference type="PIRSF" id="PIRSF021332">
    <property type="entry name" value="DUF1054"/>
    <property type="match status" value="1"/>
</dbReference>
<dbReference type="SUPFAM" id="SSF142913">
    <property type="entry name" value="YktB/PF0168-like"/>
    <property type="match status" value="1"/>
</dbReference>
<dbReference type="InterPro" id="IPR009403">
    <property type="entry name" value="UPF0637"/>
</dbReference>
<dbReference type="RefSeq" id="WP_097147881.1">
    <property type="nucleotide sequence ID" value="NZ_OBQC01000001.1"/>
</dbReference>
<sequence>MLEQVQWTNKDFDVFKIDGLEQRMEALTSIVRPKFQLLGELFSDYFSVNLGEEFFPHIAKHARRTVNPPKDSWVAFSSYKRGYKSLPHFQIGLWDNYLFIIIAIIYEAPQKTVMANRLLENKEIFNSLPNDFVFSGNHMSQEVISLEVGREEQLEHALEKLRDVKKRDFLVGRYISREEAVQLSPDEFVNLTKDTFDALLPIYKIMVQS</sequence>
<keyword evidence="3" id="KW-1185">Reference proteome</keyword>
<evidence type="ECO:0000256" key="1">
    <source>
        <dbReference type="HAMAP-Rule" id="MF_01851"/>
    </source>
</evidence>
<dbReference type="Pfam" id="PF06335">
    <property type="entry name" value="DUF1054"/>
    <property type="match status" value="1"/>
</dbReference>
<evidence type="ECO:0000313" key="3">
    <source>
        <dbReference type="Proteomes" id="UP000219252"/>
    </source>
</evidence>
<comment type="similarity">
    <text evidence="1">Belongs to the UPF0637 family.</text>
</comment>
<dbReference type="Gene3D" id="3.30.930.20">
    <property type="entry name" value="Protein of unknown function DUF1054"/>
    <property type="match status" value="1"/>
</dbReference>
<gene>
    <name evidence="2" type="ORF">SAMN05877842_101331</name>
</gene>
<dbReference type="EMBL" id="OBQC01000001">
    <property type="protein sequence ID" value="SOC35250.1"/>
    <property type="molecule type" value="Genomic_DNA"/>
</dbReference>
<accession>A0A285TZU7</accession>
<name>A0A285TZU7_9BACL</name>
<evidence type="ECO:0000313" key="2">
    <source>
        <dbReference type="EMBL" id="SOC35250.1"/>
    </source>
</evidence>
<dbReference type="AlphaFoldDB" id="A0A285TZU7"/>
<dbReference type="InterPro" id="IPR053707">
    <property type="entry name" value="UPF0637_domain_sf"/>
</dbReference>
<reference evidence="3" key="1">
    <citation type="submission" date="2017-08" db="EMBL/GenBank/DDBJ databases">
        <authorList>
            <person name="Varghese N."/>
            <person name="Submissions S."/>
        </authorList>
    </citation>
    <scope>NUCLEOTIDE SEQUENCE [LARGE SCALE GENOMIC DNA]</scope>
    <source>
        <strain evidence="3">JC23</strain>
    </source>
</reference>
<dbReference type="HAMAP" id="MF_01851">
    <property type="entry name" value="UPF0637"/>
    <property type="match status" value="1"/>
</dbReference>
<proteinExistence type="inferred from homology"/>
<dbReference type="Proteomes" id="UP000219252">
    <property type="component" value="Unassembled WGS sequence"/>
</dbReference>
<protein>
    <recommendedName>
        <fullName evidence="1">UPF0637 protein SAMN05877842_101331</fullName>
    </recommendedName>
</protein>
<dbReference type="OrthoDB" id="9812818at2"/>